<evidence type="ECO:0000256" key="3">
    <source>
        <dbReference type="ARBA" id="ARBA00023157"/>
    </source>
</evidence>
<keyword evidence="5" id="KW-0732">Signal</keyword>
<feature type="chain" id="PRO_5017006068" description="Thioredoxin domain-containing protein" evidence="5">
    <location>
        <begin position="21"/>
        <end position="486"/>
    </location>
</feature>
<dbReference type="Proteomes" id="UP000251993">
    <property type="component" value="Chromosome"/>
</dbReference>
<dbReference type="SUPFAM" id="SSF52833">
    <property type="entry name" value="Thioredoxin-like"/>
    <property type="match status" value="1"/>
</dbReference>
<evidence type="ECO:0000313" key="8">
    <source>
        <dbReference type="Proteomes" id="UP000251993"/>
    </source>
</evidence>
<keyword evidence="3" id="KW-1015">Disulfide bond</keyword>
<dbReference type="Pfam" id="PF08534">
    <property type="entry name" value="Redoxin"/>
    <property type="match status" value="1"/>
</dbReference>
<feature type="domain" description="Thioredoxin" evidence="6">
    <location>
        <begin position="342"/>
        <end position="486"/>
    </location>
</feature>
<evidence type="ECO:0000256" key="4">
    <source>
        <dbReference type="ARBA" id="ARBA00023284"/>
    </source>
</evidence>
<keyword evidence="2" id="KW-0201">Cytochrome c-type biogenesis</keyword>
<organism evidence="7 8">
    <name type="scientific">Runella rosea</name>
    <dbReference type="NCBI Taxonomy" id="2259595"/>
    <lineage>
        <taxon>Bacteria</taxon>
        <taxon>Pseudomonadati</taxon>
        <taxon>Bacteroidota</taxon>
        <taxon>Cytophagia</taxon>
        <taxon>Cytophagales</taxon>
        <taxon>Spirosomataceae</taxon>
        <taxon>Runella</taxon>
    </lineage>
</organism>
<comment type="subcellular location">
    <subcellularLocation>
        <location evidence="1">Cell envelope</location>
    </subcellularLocation>
</comment>
<dbReference type="CDD" id="cd02966">
    <property type="entry name" value="TlpA_like_family"/>
    <property type="match status" value="1"/>
</dbReference>
<dbReference type="GO" id="GO:0016491">
    <property type="term" value="F:oxidoreductase activity"/>
    <property type="evidence" value="ECO:0007669"/>
    <property type="project" value="InterPro"/>
</dbReference>
<dbReference type="PROSITE" id="PS51257">
    <property type="entry name" value="PROKAR_LIPOPROTEIN"/>
    <property type="match status" value="1"/>
</dbReference>
<feature type="signal peptide" evidence="5">
    <location>
        <begin position="1"/>
        <end position="20"/>
    </location>
</feature>
<reference evidence="7 8" key="1">
    <citation type="submission" date="2018-07" db="EMBL/GenBank/DDBJ databases">
        <title>Genome sequencing of Runella.</title>
        <authorList>
            <person name="Baek M.-G."/>
            <person name="Yi H."/>
        </authorList>
    </citation>
    <scope>NUCLEOTIDE SEQUENCE [LARGE SCALE GENOMIC DNA]</scope>
    <source>
        <strain evidence="7 8">HYN0085</strain>
    </source>
</reference>
<evidence type="ECO:0000256" key="5">
    <source>
        <dbReference type="SAM" id="SignalP"/>
    </source>
</evidence>
<dbReference type="OrthoDB" id="6399635at2"/>
<sequence>MKTSLLFFFLTFCFGIGCFAQNENNLPASSTVQISLKITGRTQGLSVFITKFNSINYRRDTLAGSQINSSGNAVLLLSLTKPTFAEIRIGTKKTDLYLSPGDNLRLEVDLLNTNFTFSGKGAEANNYLWQSAVIQKKSSRFKNQDIIELEANDFIIGLDTMAKAMNTFYARYTSKHPLPKNVSTLLKANNELLVLAFAQNYADAYFGSFATKDKMPIRLKELTNTLFFDTTLLYSGLINYTGMLDYYYRQKFYNPFFKPTDTPQKIDSIRHILPQAAHANIQKSTFAPPFKAFFLARNIDEALETLGIIPATDSLLTDFKTHYGTSPYLPVLQKSYAKWLSVASGTTAHDFTGETPDGKQLSLSSLKGKVVYVDMWATWCGPCRAEFPWAKELKKQFEGINEVVFLYASVDGDPNAWGKFLKTANSPEGIHIRLSPIEQRKIDEGYQCGGGVPKYFLIDQQGKIVSTLAPRPSSGKAEEAIRALLK</sequence>
<protein>
    <recommendedName>
        <fullName evidence="6">Thioredoxin domain-containing protein</fullName>
    </recommendedName>
</protein>
<name>A0A344TQW0_9BACT</name>
<dbReference type="KEGG" id="run:DR864_26495"/>
<dbReference type="GO" id="GO:0017004">
    <property type="term" value="P:cytochrome complex assembly"/>
    <property type="evidence" value="ECO:0007669"/>
    <property type="project" value="UniProtKB-KW"/>
</dbReference>
<dbReference type="AlphaFoldDB" id="A0A344TQW0"/>
<dbReference type="PANTHER" id="PTHR42852:SF6">
    <property type="entry name" value="THIOL:DISULFIDE INTERCHANGE PROTEIN DSBE"/>
    <property type="match status" value="1"/>
</dbReference>
<dbReference type="EMBL" id="CP030850">
    <property type="protein sequence ID" value="AXE21031.1"/>
    <property type="molecule type" value="Genomic_DNA"/>
</dbReference>
<evidence type="ECO:0000259" key="6">
    <source>
        <dbReference type="PROSITE" id="PS51352"/>
    </source>
</evidence>
<dbReference type="Gene3D" id="3.40.30.10">
    <property type="entry name" value="Glutaredoxin"/>
    <property type="match status" value="1"/>
</dbReference>
<dbReference type="InterPro" id="IPR013766">
    <property type="entry name" value="Thioredoxin_domain"/>
</dbReference>
<dbReference type="PROSITE" id="PS51352">
    <property type="entry name" value="THIOREDOXIN_2"/>
    <property type="match status" value="1"/>
</dbReference>
<evidence type="ECO:0000313" key="7">
    <source>
        <dbReference type="EMBL" id="AXE21031.1"/>
    </source>
</evidence>
<dbReference type="GO" id="GO:0030313">
    <property type="term" value="C:cell envelope"/>
    <property type="evidence" value="ECO:0007669"/>
    <property type="project" value="UniProtKB-SubCell"/>
</dbReference>
<dbReference type="RefSeq" id="WP_114069794.1">
    <property type="nucleotide sequence ID" value="NZ_CP030850.1"/>
</dbReference>
<evidence type="ECO:0000256" key="1">
    <source>
        <dbReference type="ARBA" id="ARBA00004196"/>
    </source>
</evidence>
<keyword evidence="8" id="KW-1185">Reference proteome</keyword>
<proteinExistence type="predicted"/>
<keyword evidence="4" id="KW-0676">Redox-active center</keyword>
<accession>A0A344TQW0</accession>
<dbReference type="InterPro" id="IPR036249">
    <property type="entry name" value="Thioredoxin-like_sf"/>
</dbReference>
<evidence type="ECO:0000256" key="2">
    <source>
        <dbReference type="ARBA" id="ARBA00022748"/>
    </source>
</evidence>
<dbReference type="InterPro" id="IPR013740">
    <property type="entry name" value="Redoxin"/>
</dbReference>
<dbReference type="PANTHER" id="PTHR42852">
    <property type="entry name" value="THIOL:DISULFIDE INTERCHANGE PROTEIN DSBE"/>
    <property type="match status" value="1"/>
</dbReference>
<dbReference type="InterPro" id="IPR050553">
    <property type="entry name" value="Thioredoxin_ResA/DsbE_sf"/>
</dbReference>
<gene>
    <name evidence="7" type="ORF">DR864_26495</name>
</gene>